<dbReference type="InterPro" id="IPR004242">
    <property type="entry name" value="Transposase_21"/>
</dbReference>
<dbReference type="Pfam" id="PF02992">
    <property type="entry name" value="Transposase_21"/>
    <property type="match status" value="1"/>
</dbReference>
<evidence type="ECO:0000313" key="2">
    <source>
        <dbReference type="Proteomes" id="UP000596660"/>
    </source>
</evidence>
<dbReference type="PANTHER" id="PTHR10775:SF190">
    <property type="entry name" value="TNP2-LIKE TRANSPOSON PROTEIN"/>
    <property type="match status" value="1"/>
</dbReference>
<sequence length="531" mass="62026">MSTTLNNKRDVEDRHDDIERLIYDVHRDVDERYEGVGDEPNDEPKKFYKLVEDGKQELYHGEVCMPLSHYETDHHHLNNSNKSYYLARRRWLDENHPWRHNMESFNGEKKERTSPDPLTGDQISSLLENWENKFGKLQPKKKYVDCPWRKSSVFHTLPYWKYCGCRHHLDVMHIEKNVCDNVLATLLDVPGKSKDHLKDRLDLQEMGIRKELYPIDAGDERYLNASVKKRSKWFNKSQEKTNEVDEESPLFPKASYPLGRKKKGKKKGKSYTLDSNTMTLAHRYALFNCEDDHVENYIKGKVEVDNVLDHIKWLSKGPSGSVKRSYSRYFCNGYKFYKRDHDEKCKTQNSGVSLTTLTPSFASNKDHNPVLDNYGLTRVNFNKLSSKDDHFVLASQSEETFMSEVREPAEVVISSTDHNEHHNWCREAAYDRVESDVLRCSIFVEVLKFPVSVDVALPKKKRARGPTMCKDVHEWTLEERKLIVLNEMGKPIGPDYKTIDTSRFLGTLARNASIAPLNKINWHHVKDNEEI</sequence>
<keyword evidence="2" id="KW-1185">Reference proteome</keyword>
<accession>A0A803N996</accession>
<name>A0A803N996_CHEQI</name>
<dbReference type="Gramene" id="AUR62042476-RA">
    <property type="protein sequence ID" value="AUR62042476-RA:cds"/>
    <property type="gene ID" value="AUR62042476"/>
</dbReference>
<evidence type="ECO:0000313" key="1">
    <source>
        <dbReference type="EnsemblPlants" id="AUR62042476-RA:cds"/>
    </source>
</evidence>
<reference evidence="1" key="2">
    <citation type="submission" date="2021-03" db="UniProtKB">
        <authorList>
            <consortium name="EnsemblPlants"/>
        </authorList>
    </citation>
    <scope>IDENTIFICATION</scope>
</reference>
<protein>
    <submittedName>
        <fullName evidence="1">Uncharacterized protein</fullName>
    </submittedName>
</protein>
<dbReference type="OMA" id="INFESWH"/>
<dbReference type="PANTHER" id="PTHR10775">
    <property type="entry name" value="OS08G0208400 PROTEIN"/>
    <property type="match status" value="1"/>
</dbReference>
<reference evidence="1" key="1">
    <citation type="journal article" date="2017" name="Nature">
        <title>The genome of Chenopodium quinoa.</title>
        <authorList>
            <person name="Jarvis D.E."/>
            <person name="Ho Y.S."/>
            <person name="Lightfoot D.J."/>
            <person name="Schmoeckel S.M."/>
            <person name="Li B."/>
            <person name="Borm T.J.A."/>
            <person name="Ohyanagi H."/>
            <person name="Mineta K."/>
            <person name="Michell C.T."/>
            <person name="Saber N."/>
            <person name="Kharbatia N.M."/>
            <person name="Rupper R.R."/>
            <person name="Sharp A.R."/>
            <person name="Dally N."/>
            <person name="Boughton B.A."/>
            <person name="Woo Y.H."/>
            <person name="Gao G."/>
            <person name="Schijlen E.G.W.M."/>
            <person name="Guo X."/>
            <person name="Momin A.A."/>
            <person name="Negrao S."/>
            <person name="Al-Babili S."/>
            <person name="Gehring C."/>
            <person name="Roessner U."/>
            <person name="Jung C."/>
            <person name="Murphy K."/>
            <person name="Arold S.T."/>
            <person name="Gojobori T."/>
            <person name="van der Linden C.G."/>
            <person name="van Loo E.N."/>
            <person name="Jellen E.N."/>
            <person name="Maughan P.J."/>
            <person name="Tester M."/>
        </authorList>
    </citation>
    <scope>NUCLEOTIDE SEQUENCE [LARGE SCALE GENOMIC DNA]</scope>
    <source>
        <strain evidence="1">cv. PI 614886</strain>
    </source>
</reference>
<dbReference type="AlphaFoldDB" id="A0A803N996"/>
<organism evidence="1 2">
    <name type="scientific">Chenopodium quinoa</name>
    <name type="common">Quinoa</name>
    <dbReference type="NCBI Taxonomy" id="63459"/>
    <lineage>
        <taxon>Eukaryota</taxon>
        <taxon>Viridiplantae</taxon>
        <taxon>Streptophyta</taxon>
        <taxon>Embryophyta</taxon>
        <taxon>Tracheophyta</taxon>
        <taxon>Spermatophyta</taxon>
        <taxon>Magnoliopsida</taxon>
        <taxon>eudicotyledons</taxon>
        <taxon>Gunneridae</taxon>
        <taxon>Pentapetalae</taxon>
        <taxon>Caryophyllales</taxon>
        <taxon>Chenopodiaceae</taxon>
        <taxon>Chenopodioideae</taxon>
        <taxon>Atripliceae</taxon>
        <taxon>Chenopodium</taxon>
    </lineage>
</organism>
<proteinExistence type="predicted"/>
<dbReference type="Proteomes" id="UP000596660">
    <property type="component" value="Unplaced"/>
</dbReference>
<dbReference type="EnsemblPlants" id="AUR62042476-RA">
    <property type="protein sequence ID" value="AUR62042476-RA:cds"/>
    <property type="gene ID" value="AUR62042476"/>
</dbReference>